<dbReference type="Pfam" id="PF02446">
    <property type="entry name" value="Glyco_hydro_77"/>
    <property type="match status" value="1"/>
</dbReference>
<evidence type="ECO:0000256" key="7">
    <source>
        <dbReference type="ARBA" id="ARBA00023277"/>
    </source>
</evidence>
<keyword evidence="7 10" id="KW-0119">Carbohydrate metabolism</keyword>
<dbReference type="Gene3D" id="3.20.20.80">
    <property type="entry name" value="Glycosidases"/>
    <property type="match status" value="1"/>
</dbReference>
<comment type="similarity">
    <text evidence="2 10">Belongs to the disproportionating enzyme family.</text>
</comment>
<evidence type="ECO:0000256" key="4">
    <source>
        <dbReference type="ARBA" id="ARBA00020295"/>
    </source>
</evidence>
<accession>A0ABS7L214</accession>
<dbReference type="InterPro" id="IPR017853">
    <property type="entry name" value="GH"/>
</dbReference>
<dbReference type="InterPro" id="IPR003385">
    <property type="entry name" value="Glyco_hydro_77"/>
</dbReference>
<dbReference type="GO" id="GO:0004134">
    <property type="term" value="F:4-alpha-glucanotransferase activity"/>
    <property type="evidence" value="ECO:0007669"/>
    <property type="project" value="UniProtKB-EC"/>
</dbReference>
<evidence type="ECO:0000256" key="10">
    <source>
        <dbReference type="RuleBase" id="RU361207"/>
    </source>
</evidence>
<proteinExistence type="inferred from homology"/>
<evidence type="ECO:0000256" key="1">
    <source>
        <dbReference type="ARBA" id="ARBA00000439"/>
    </source>
</evidence>
<dbReference type="EMBL" id="JAIKTU010000017">
    <property type="protein sequence ID" value="MBY0757109.1"/>
    <property type="molecule type" value="Genomic_DNA"/>
</dbReference>
<dbReference type="RefSeq" id="WP_221862262.1">
    <property type="nucleotide sequence ID" value="NZ_JAIKTU010000017.1"/>
</dbReference>
<comment type="catalytic activity">
    <reaction evidence="1 10">
        <text>Transfers a segment of a (1-&gt;4)-alpha-D-glucan to a new position in an acceptor, which may be glucose or a (1-&gt;4)-alpha-D-glucan.</text>
        <dbReference type="EC" id="2.4.1.25"/>
    </reaction>
</comment>
<evidence type="ECO:0000256" key="9">
    <source>
        <dbReference type="ARBA" id="ARBA00031501"/>
    </source>
</evidence>
<keyword evidence="12" id="KW-1185">Reference proteome</keyword>
<evidence type="ECO:0000256" key="5">
    <source>
        <dbReference type="ARBA" id="ARBA00022676"/>
    </source>
</evidence>
<comment type="caution">
    <text evidence="11">The sequence shown here is derived from an EMBL/GenBank/DDBJ whole genome shotgun (WGS) entry which is preliminary data.</text>
</comment>
<dbReference type="PANTHER" id="PTHR32438:SF5">
    <property type="entry name" value="4-ALPHA-GLUCANOTRANSFERASE DPE1, CHLOROPLASTIC_AMYLOPLASTIC"/>
    <property type="match status" value="1"/>
</dbReference>
<dbReference type="SUPFAM" id="SSF51445">
    <property type="entry name" value="(Trans)glycosidases"/>
    <property type="match status" value="1"/>
</dbReference>
<sequence>MRRSSGILMHISSLPGDFGIGTLGEKAYDFIDFLKASGQHYWQILPLGQTSYGDSPYQSFSAFAGNPYFIDFNLLKDEGLLKEDDYINESYGANRESIDYALLFTVKYKILNKAYKNFNKDDFKDYEEFKTKNKFWLDDYSLYMAIKKNLALCSWRNWDKGIRGREDKILKECRDKLSYEIDFWKFVQYEFFKQWVRLRAYANKNGIKIIGDIPIYVAEDSADIWANPKLFKTDKDLNLEVVSGCPPDAFTEDGQLWGNPIYDWKEHEKDGFKWWISRIKESFKLYDMVRIDHFRGFESYWEVPYGESTAKNGKWVKGPGIKLFNSIKSELGDLDIIAEDLGFLTDEVKEFKDKAGFPGMKVLEFAFGEEDSDYLPHNVDENCVYYIGTHDNETIVGWYNNIKNKKDREMAKDYFYINKEEGINFGFLRGVLSSRSKLVIIQMQDILGLGNEARMNEPSILGCNWRFRIREEDLSNNLSKKLLKMTKLYSRF</sequence>
<protein>
    <recommendedName>
        <fullName evidence="4 10">4-alpha-glucanotransferase</fullName>
        <ecNumber evidence="3 10">2.4.1.25</ecNumber>
    </recommendedName>
    <alternativeName>
        <fullName evidence="8 10">Amylomaltase</fullName>
    </alternativeName>
    <alternativeName>
        <fullName evidence="9 10">Disproportionating enzyme</fullName>
    </alternativeName>
</protein>
<reference evidence="11 12" key="1">
    <citation type="journal article" date="2021" name="Cell Host Microbe">
        <title>in vivo commensal control of Clostridioides difficile virulence.</title>
        <authorList>
            <person name="Girinathan B.P."/>
            <person name="Dibenedetto N."/>
            <person name="Worley J.N."/>
            <person name="Peltier J."/>
            <person name="Arrieta-Ortiz M.L."/>
            <person name="Rupa Christinal Immanuel S."/>
            <person name="Lavin R."/>
            <person name="Delaney M.L."/>
            <person name="Cummins C."/>
            <person name="Hoffmann M."/>
            <person name="Luo Y."/>
            <person name="Gonzalez-Escalona N."/>
            <person name="Allard M."/>
            <person name="Onderdonk A.B."/>
            <person name="Gerber G.K."/>
            <person name="Sonenshein A.L."/>
            <person name="Baliga N."/>
            <person name="Dupuy B."/>
            <person name="Bry L."/>
        </authorList>
    </citation>
    <scope>NUCLEOTIDE SEQUENCE [LARGE SCALE GENOMIC DNA]</scope>
    <source>
        <strain evidence="11 12">DSM 599</strain>
    </source>
</reference>
<gene>
    <name evidence="11" type="primary">malQ</name>
    <name evidence="11" type="ORF">K5V21_16875</name>
</gene>
<keyword evidence="5 10" id="KW-0328">Glycosyltransferase</keyword>
<organism evidence="11 12">
    <name type="scientific">Clostridium sardiniense</name>
    <name type="common">Clostridium absonum</name>
    <dbReference type="NCBI Taxonomy" id="29369"/>
    <lineage>
        <taxon>Bacteria</taxon>
        <taxon>Bacillati</taxon>
        <taxon>Bacillota</taxon>
        <taxon>Clostridia</taxon>
        <taxon>Eubacteriales</taxon>
        <taxon>Clostridiaceae</taxon>
        <taxon>Clostridium</taxon>
    </lineage>
</organism>
<dbReference type="PANTHER" id="PTHR32438">
    <property type="entry name" value="4-ALPHA-GLUCANOTRANSFERASE DPE1, CHLOROPLASTIC/AMYLOPLASTIC"/>
    <property type="match status" value="1"/>
</dbReference>
<evidence type="ECO:0000256" key="3">
    <source>
        <dbReference type="ARBA" id="ARBA00012560"/>
    </source>
</evidence>
<evidence type="ECO:0000256" key="6">
    <source>
        <dbReference type="ARBA" id="ARBA00022679"/>
    </source>
</evidence>
<evidence type="ECO:0000256" key="8">
    <source>
        <dbReference type="ARBA" id="ARBA00031423"/>
    </source>
</evidence>
<name>A0ABS7L214_CLOSR</name>
<dbReference type="Proteomes" id="UP001299068">
    <property type="component" value="Unassembled WGS sequence"/>
</dbReference>
<evidence type="ECO:0000313" key="12">
    <source>
        <dbReference type="Proteomes" id="UP001299068"/>
    </source>
</evidence>
<evidence type="ECO:0000313" key="11">
    <source>
        <dbReference type="EMBL" id="MBY0757109.1"/>
    </source>
</evidence>
<dbReference type="EC" id="2.4.1.25" evidence="3 10"/>
<keyword evidence="6 10" id="KW-0808">Transferase</keyword>
<dbReference type="NCBIfam" id="TIGR00217">
    <property type="entry name" value="malQ"/>
    <property type="match status" value="1"/>
</dbReference>
<dbReference type="NCBIfam" id="NF011080">
    <property type="entry name" value="PRK14508.1-3"/>
    <property type="match status" value="1"/>
</dbReference>
<evidence type="ECO:0000256" key="2">
    <source>
        <dbReference type="ARBA" id="ARBA00005684"/>
    </source>
</evidence>